<dbReference type="EMBL" id="VICG01000016">
    <property type="protein sequence ID" value="KAA8563853.1"/>
    <property type="molecule type" value="Genomic_DNA"/>
</dbReference>
<feature type="signal peptide" evidence="1">
    <location>
        <begin position="1"/>
        <end position="19"/>
    </location>
</feature>
<dbReference type="VEuPathDB" id="FungiDB:MFRU_036g00500"/>
<evidence type="ECO:0008006" key="4">
    <source>
        <dbReference type="Google" id="ProtNLM"/>
    </source>
</evidence>
<dbReference type="Proteomes" id="UP000322873">
    <property type="component" value="Unassembled WGS sequence"/>
</dbReference>
<reference evidence="2 3" key="1">
    <citation type="submission" date="2019-06" db="EMBL/GenBank/DDBJ databases">
        <title>Genome Sequence of the Brown Rot Fungal Pathogen Monilinia fructicola.</title>
        <authorList>
            <person name="De Miccolis Angelini R.M."/>
            <person name="Landi L."/>
            <person name="Abate D."/>
            <person name="Pollastro S."/>
            <person name="Romanazzi G."/>
            <person name="Faretra F."/>
        </authorList>
    </citation>
    <scope>NUCLEOTIDE SEQUENCE [LARGE SCALE GENOMIC DNA]</scope>
    <source>
        <strain evidence="2 3">Mfrc123</strain>
    </source>
</reference>
<gene>
    <name evidence="2" type="ORF">EYC84_011868</name>
</gene>
<dbReference type="AlphaFoldDB" id="A0A5M9J6L6"/>
<evidence type="ECO:0000313" key="3">
    <source>
        <dbReference type="Proteomes" id="UP000322873"/>
    </source>
</evidence>
<feature type="chain" id="PRO_5024276260" description="Ig-like domain-containing protein" evidence="1">
    <location>
        <begin position="20"/>
        <end position="483"/>
    </location>
</feature>
<organism evidence="2 3">
    <name type="scientific">Monilinia fructicola</name>
    <name type="common">Brown rot fungus</name>
    <name type="synonym">Ciboria fructicola</name>
    <dbReference type="NCBI Taxonomy" id="38448"/>
    <lineage>
        <taxon>Eukaryota</taxon>
        <taxon>Fungi</taxon>
        <taxon>Dikarya</taxon>
        <taxon>Ascomycota</taxon>
        <taxon>Pezizomycotina</taxon>
        <taxon>Leotiomycetes</taxon>
        <taxon>Helotiales</taxon>
        <taxon>Sclerotiniaceae</taxon>
        <taxon>Monilinia</taxon>
    </lineage>
</organism>
<sequence>MAVQTSLLFLSLWVVKVLGLETLPEKTASISYNETSTTSKAATITSGISLECCYLSSFEVGKVLWYSESINITVATISTIVYKYEDTIITSIQTSSTNATAPSSPITRSSINGLPTTIIGGGLGVYEAETRFIHGTTFIDPYGTVYESPTPVWVYTDVIYATASPEMKNSAYACPDAGDIKSSSGDEISPYPSGFFLPDDDPEYGWNSPGAISTTLPIQLRSWMVDHAEADRENILTNLAQCKLGAGRGVPTAYIPYIEITEAITTTSTILGSYGSRIISSPVSGLDAASTSKSISAISIHPTIPHSTQSFTTTSITTTAPLVDPENISERSSIQTTSTTVKAVLTNPITSSAAVSASFTSQPSSTVSLSSDEVGGDGTAIGHSLAVGTSTQTTKMLAGGVVTTAVDGAGLGRVVVVMDWGSASTSVPGVHGSVQTGTVPALADSTEVVQSSKDSGTGRGMVREVDAWCMMGSVALGFLLVWG</sequence>
<evidence type="ECO:0000256" key="1">
    <source>
        <dbReference type="SAM" id="SignalP"/>
    </source>
</evidence>
<keyword evidence="1" id="KW-0732">Signal</keyword>
<keyword evidence="3" id="KW-1185">Reference proteome</keyword>
<comment type="caution">
    <text evidence="2">The sequence shown here is derived from an EMBL/GenBank/DDBJ whole genome shotgun (WGS) entry which is preliminary data.</text>
</comment>
<accession>A0A5M9J6L6</accession>
<evidence type="ECO:0000313" key="2">
    <source>
        <dbReference type="EMBL" id="KAA8563853.1"/>
    </source>
</evidence>
<protein>
    <recommendedName>
        <fullName evidence="4">Ig-like domain-containing protein</fullName>
    </recommendedName>
</protein>
<name>A0A5M9J6L6_MONFR</name>
<proteinExistence type="predicted"/>